<keyword evidence="5" id="KW-1185">Reference proteome</keyword>
<dbReference type="EMBL" id="BSDO01000004">
    <property type="protein sequence ID" value="GLI23572.1"/>
    <property type="molecule type" value="Genomic_DNA"/>
</dbReference>
<organism evidence="2 4">
    <name type="scientific">Xanthobacter flavus</name>
    <dbReference type="NCBI Taxonomy" id="281"/>
    <lineage>
        <taxon>Bacteria</taxon>
        <taxon>Pseudomonadati</taxon>
        <taxon>Pseudomonadota</taxon>
        <taxon>Alphaproteobacteria</taxon>
        <taxon>Hyphomicrobiales</taxon>
        <taxon>Xanthobacteraceae</taxon>
        <taxon>Xanthobacter</taxon>
    </lineage>
</organism>
<gene>
    <name evidence="3" type="ORF">GGQ86_002891</name>
    <name evidence="2" type="ORF">XFLAVUS301_32460</name>
</gene>
<accession>A0A9W6CQR7</accession>
<sequence>MLTTGNQLKAARALAGLDQGELARRAGVNINTIGAMEKRGPDMLTSGLDKITAVMRALEDAGIEFLNHGQPGVRLKAGSGRE</sequence>
<dbReference type="PROSITE" id="PS50943">
    <property type="entry name" value="HTH_CROC1"/>
    <property type="match status" value="1"/>
</dbReference>
<dbReference type="InterPro" id="IPR010982">
    <property type="entry name" value="Lambda_DNA-bd_dom_sf"/>
</dbReference>
<dbReference type="EMBL" id="JAVDPY010000005">
    <property type="protein sequence ID" value="MDR6334409.1"/>
    <property type="molecule type" value="Genomic_DNA"/>
</dbReference>
<evidence type="ECO:0000313" key="5">
    <source>
        <dbReference type="Proteomes" id="UP001245370"/>
    </source>
</evidence>
<dbReference type="GO" id="GO:0003677">
    <property type="term" value="F:DNA binding"/>
    <property type="evidence" value="ECO:0007669"/>
    <property type="project" value="InterPro"/>
</dbReference>
<reference evidence="3 5" key="2">
    <citation type="submission" date="2023-07" db="EMBL/GenBank/DDBJ databases">
        <title>Genomic Encyclopedia of Type Strains, Phase IV (KMG-IV): sequencing the most valuable type-strain genomes for metagenomic binning, comparative biology and taxonomic classification.</title>
        <authorList>
            <person name="Goeker M."/>
        </authorList>
    </citation>
    <scope>NUCLEOTIDE SEQUENCE [LARGE SCALE GENOMIC DNA]</scope>
    <source>
        <strain evidence="3 5">DSM 338</strain>
    </source>
</reference>
<dbReference type="CDD" id="cd00093">
    <property type="entry name" value="HTH_XRE"/>
    <property type="match status" value="1"/>
</dbReference>
<evidence type="ECO:0000313" key="4">
    <source>
        <dbReference type="Proteomes" id="UP001144397"/>
    </source>
</evidence>
<comment type="caution">
    <text evidence="2">The sequence shown here is derived from an EMBL/GenBank/DDBJ whole genome shotgun (WGS) entry which is preliminary data.</text>
</comment>
<proteinExistence type="predicted"/>
<dbReference type="GeneID" id="95764030"/>
<feature type="domain" description="HTH cro/C1-type" evidence="1">
    <location>
        <begin position="8"/>
        <end position="38"/>
    </location>
</feature>
<dbReference type="Proteomes" id="UP001144397">
    <property type="component" value="Unassembled WGS sequence"/>
</dbReference>
<dbReference type="AlphaFoldDB" id="A0A9W6CQR7"/>
<dbReference type="InterPro" id="IPR001387">
    <property type="entry name" value="Cro/C1-type_HTH"/>
</dbReference>
<dbReference type="Proteomes" id="UP001245370">
    <property type="component" value="Unassembled WGS sequence"/>
</dbReference>
<dbReference type="RefSeq" id="WP_281808420.1">
    <property type="nucleotide sequence ID" value="NZ_BSDO01000004.1"/>
</dbReference>
<name>A0A9W6CQR7_XANFL</name>
<protein>
    <submittedName>
        <fullName evidence="2 3">Transcriptional regulator</fullName>
    </submittedName>
</protein>
<evidence type="ECO:0000313" key="3">
    <source>
        <dbReference type="EMBL" id="MDR6334409.1"/>
    </source>
</evidence>
<dbReference type="Gene3D" id="1.10.260.40">
    <property type="entry name" value="lambda repressor-like DNA-binding domains"/>
    <property type="match status" value="1"/>
</dbReference>
<evidence type="ECO:0000259" key="1">
    <source>
        <dbReference type="PROSITE" id="PS50943"/>
    </source>
</evidence>
<reference evidence="2" key="1">
    <citation type="submission" date="2022-12" db="EMBL/GenBank/DDBJ databases">
        <title>Reference genome sequencing for broad-spectrum identification of bacterial and archaeal isolates by mass spectrometry.</title>
        <authorList>
            <person name="Sekiguchi Y."/>
            <person name="Tourlousse D.M."/>
        </authorList>
    </citation>
    <scope>NUCLEOTIDE SEQUENCE</scope>
    <source>
        <strain evidence="2">301</strain>
    </source>
</reference>
<evidence type="ECO:0000313" key="2">
    <source>
        <dbReference type="EMBL" id="GLI23572.1"/>
    </source>
</evidence>
<dbReference type="SUPFAM" id="SSF47413">
    <property type="entry name" value="lambda repressor-like DNA-binding domains"/>
    <property type="match status" value="1"/>
</dbReference>